<evidence type="ECO:0000256" key="1">
    <source>
        <dbReference type="SAM" id="Phobius"/>
    </source>
</evidence>
<feature type="transmembrane region" description="Helical" evidence="1">
    <location>
        <begin position="36"/>
        <end position="60"/>
    </location>
</feature>
<dbReference type="EMBL" id="PDOF01000002">
    <property type="protein sequence ID" value="PYZ96503.1"/>
    <property type="molecule type" value="Genomic_DNA"/>
</dbReference>
<gene>
    <name evidence="2" type="ORF">CR205_12355</name>
</gene>
<evidence type="ECO:0000313" key="2">
    <source>
        <dbReference type="EMBL" id="PYZ96503.1"/>
    </source>
</evidence>
<dbReference type="AlphaFoldDB" id="A0A2W0H3U1"/>
<accession>A0A2W0H3U1</accession>
<comment type="caution">
    <text evidence="2">The sequence shown here is derived from an EMBL/GenBank/DDBJ whole genome shotgun (WGS) entry which is preliminary data.</text>
</comment>
<dbReference type="Proteomes" id="UP000248066">
    <property type="component" value="Unassembled WGS sequence"/>
</dbReference>
<reference evidence="2 3" key="1">
    <citation type="submission" date="2017-10" db="EMBL/GenBank/DDBJ databases">
        <title>Bacillus sp. nov., a halophilic bacterium isolated from a Yangshapao Lake.</title>
        <authorList>
            <person name="Wang H."/>
        </authorList>
    </citation>
    <scope>NUCLEOTIDE SEQUENCE [LARGE SCALE GENOMIC DNA]</scope>
    <source>
        <strain evidence="2 3">YSP-3</strain>
    </source>
</reference>
<protein>
    <submittedName>
        <fullName evidence="2">Uncharacterized protein</fullName>
    </submittedName>
</protein>
<dbReference type="OrthoDB" id="1747727at2"/>
<proteinExistence type="predicted"/>
<evidence type="ECO:0000313" key="3">
    <source>
        <dbReference type="Proteomes" id="UP000248066"/>
    </source>
</evidence>
<keyword evidence="1" id="KW-0472">Membrane</keyword>
<sequence>MLVLVIIIFALIISIGHNMAQDEDEKYLILKLIGYYVLGAFTIEIDWFGLPIGLGVVFLLNPRTNRKGKLAVAFIAYVLSYI</sequence>
<name>A0A2W0H3U1_9BACI</name>
<keyword evidence="3" id="KW-1185">Reference proteome</keyword>
<keyword evidence="1" id="KW-1133">Transmembrane helix</keyword>
<keyword evidence="1" id="KW-0812">Transmembrane</keyword>
<organism evidence="2 3">
    <name type="scientific">Alteribacter lacisalsi</name>
    <dbReference type="NCBI Taxonomy" id="2045244"/>
    <lineage>
        <taxon>Bacteria</taxon>
        <taxon>Bacillati</taxon>
        <taxon>Bacillota</taxon>
        <taxon>Bacilli</taxon>
        <taxon>Bacillales</taxon>
        <taxon>Bacillaceae</taxon>
        <taxon>Alteribacter</taxon>
    </lineage>
</organism>
<dbReference type="RefSeq" id="WP_110520255.1">
    <property type="nucleotide sequence ID" value="NZ_PDOF01000002.1"/>
</dbReference>